<evidence type="ECO:0000256" key="3">
    <source>
        <dbReference type="ARBA" id="ARBA00023315"/>
    </source>
</evidence>
<accession>A0AAE9KHT4</accession>
<dbReference type="SUPFAM" id="SSF51161">
    <property type="entry name" value="Trimeric LpxA-like enzymes"/>
    <property type="match status" value="1"/>
</dbReference>
<keyword evidence="1" id="KW-0808">Transferase</keyword>
<dbReference type="Pfam" id="PF00132">
    <property type="entry name" value="Hexapep"/>
    <property type="match status" value="1"/>
</dbReference>
<dbReference type="PANTHER" id="PTHR23416">
    <property type="entry name" value="SIALIC ACID SYNTHASE-RELATED"/>
    <property type="match status" value="1"/>
</dbReference>
<dbReference type="Proteomes" id="UP000829756">
    <property type="component" value="Chromosome"/>
</dbReference>
<reference evidence="4" key="2">
    <citation type="journal article" date="2022" name="Res Sq">
        <title>Evolution of multicellular longitudinally dividing oral cavity symbionts (Neisseriaceae).</title>
        <authorList>
            <person name="Nyongesa S."/>
            <person name="Weber P."/>
            <person name="Bernet E."/>
            <person name="Pullido F."/>
            <person name="Nieckarz M."/>
            <person name="Delaby M."/>
            <person name="Nieves C."/>
            <person name="Viehboeck T."/>
            <person name="Krause N."/>
            <person name="Rivera-Millot A."/>
            <person name="Nakamura A."/>
            <person name="Vischer N."/>
            <person name="VanNieuwenhze M."/>
            <person name="Brun Y."/>
            <person name="Cava F."/>
            <person name="Bulgheresi S."/>
            <person name="Veyrier F."/>
        </authorList>
    </citation>
    <scope>NUCLEOTIDE SEQUENCE</scope>
    <source>
        <strain evidence="4">1258/02</strain>
    </source>
</reference>
<dbReference type="InterPro" id="IPR001451">
    <property type="entry name" value="Hexapep"/>
</dbReference>
<dbReference type="PANTHER" id="PTHR23416:SF78">
    <property type="entry name" value="LIPOPOLYSACCHARIDE BIOSYNTHESIS O-ACETYL TRANSFERASE WBBJ-RELATED"/>
    <property type="match status" value="1"/>
</dbReference>
<keyword evidence="3 4" id="KW-0012">Acyltransferase</keyword>
<evidence type="ECO:0000313" key="5">
    <source>
        <dbReference type="Proteomes" id="UP000829756"/>
    </source>
</evidence>
<protein>
    <submittedName>
        <fullName evidence="4">Acyltransferase</fullName>
    </submittedName>
</protein>
<sequence>MKKKIYLRLLRMIGSMLPPSYEKPFGPVAKKVRYFFACRISDNIAKNVNIEKGAYVLADTVVGENSSIGVNSEICKGLTLGKNVFMGPECLFYSYQHKFDPVTKQYDGYTDVRPIVIEDNVWLGRRAIIMGGVTIGEGSTIGAASVVTKDVPPYSVAAGNPAVIRKNLLD</sequence>
<dbReference type="PROSITE" id="PS00101">
    <property type="entry name" value="HEXAPEP_TRANSFERASES"/>
    <property type="match status" value="1"/>
</dbReference>
<dbReference type="GO" id="GO:0016746">
    <property type="term" value="F:acyltransferase activity"/>
    <property type="evidence" value="ECO:0007669"/>
    <property type="project" value="UniProtKB-KW"/>
</dbReference>
<dbReference type="InterPro" id="IPR018357">
    <property type="entry name" value="Hexapep_transf_CS"/>
</dbReference>
<dbReference type="Gene3D" id="2.160.10.10">
    <property type="entry name" value="Hexapeptide repeat proteins"/>
    <property type="match status" value="1"/>
</dbReference>
<organism evidence="4 5">
    <name type="scientific">Uruburuella suis</name>
    <dbReference type="NCBI Taxonomy" id="252130"/>
    <lineage>
        <taxon>Bacteria</taxon>
        <taxon>Pseudomonadati</taxon>
        <taxon>Pseudomonadota</taxon>
        <taxon>Betaproteobacteria</taxon>
        <taxon>Neisseriales</taxon>
        <taxon>Neisseriaceae</taxon>
        <taxon>Uruburuella</taxon>
    </lineage>
</organism>
<dbReference type="AlphaFoldDB" id="A0AAE9KHT4"/>
<evidence type="ECO:0000256" key="1">
    <source>
        <dbReference type="ARBA" id="ARBA00022679"/>
    </source>
</evidence>
<name>A0AAE9KHT4_9NEIS</name>
<dbReference type="Pfam" id="PF14602">
    <property type="entry name" value="Hexapep_2"/>
    <property type="match status" value="1"/>
</dbReference>
<keyword evidence="2" id="KW-0677">Repeat</keyword>
<reference evidence="4" key="1">
    <citation type="submission" date="2021-12" db="EMBL/GenBank/DDBJ databases">
        <authorList>
            <person name="Veyrier F.J."/>
        </authorList>
    </citation>
    <scope>NUCLEOTIDE SEQUENCE</scope>
    <source>
        <strain evidence="4">1258/02</strain>
    </source>
</reference>
<dbReference type="EMBL" id="CP091507">
    <property type="protein sequence ID" value="UOO78498.1"/>
    <property type="molecule type" value="Genomic_DNA"/>
</dbReference>
<evidence type="ECO:0000256" key="2">
    <source>
        <dbReference type="ARBA" id="ARBA00022737"/>
    </source>
</evidence>
<gene>
    <name evidence="4" type="ORF">LVJ78_07165</name>
</gene>
<dbReference type="InterPro" id="IPR051159">
    <property type="entry name" value="Hexapeptide_acetyltransf"/>
</dbReference>
<dbReference type="KEGG" id="usu:LVJ78_07165"/>
<dbReference type="InterPro" id="IPR011004">
    <property type="entry name" value="Trimer_LpxA-like_sf"/>
</dbReference>
<evidence type="ECO:0000313" key="4">
    <source>
        <dbReference type="EMBL" id="UOO78498.1"/>
    </source>
</evidence>
<proteinExistence type="predicted"/>
<dbReference type="CDD" id="cd04647">
    <property type="entry name" value="LbH_MAT_like"/>
    <property type="match status" value="1"/>
</dbReference>